<evidence type="ECO:0000259" key="4">
    <source>
        <dbReference type="PROSITE" id="PS50111"/>
    </source>
</evidence>
<sequence length="524" mass="56456">MTLTTDSLTTSGGIPSNDAYFEAIIRQDVAALQQIVTADPQDYLAQFSLATAYEQQGLTAEATAIYQHLVAEDEHGFYGISAQNSLAAIAGEPIHAPAPTPPKVALTPPPTVFSFLGGSDKKLRAELSQLLNIFHNHGEDWSAELPQVAWQDPQVVGLVGYLQNIDQKIQAFYQTVTDLEAQRRTEAQQQKQERLRVQEAVINLLLDIEGAQRGDLTVRAKVDEGEMGSIADAFNATVRSLRDIVTQVQAAANQVQEAARSSETSVQRLSREARTQAEVIANTLESVANIAQSIQTVAASAQEAAQIARQARESAQVGDQTMDATVDSMENIRTSVAETSKRMKRLAESSQEVSKIVNIISGISEKTNLLAFNASIEAARAGENGQGFRVVADEVRRLAERVTDSTHEIEQLVTGIQQETADVLSQMEASTTQVVKGTQLVAQTKDTLQGLASISQKIDALLESISKSTVSQTEASLVVNETIQEVATIAQTTSSESEGVASSMQTLVSVAETLQSTVSRFQVD</sequence>
<evidence type="ECO:0000256" key="2">
    <source>
        <dbReference type="ARBA" id="ARBA00029447"/>
    </source>
</evidence>
<feature type="domain" description="HAMP" evidence="5">
    <location>
        <begin position="195"/>
        <end position="246"/>
    </location>
</feature>
<dbReference type="SMART" id="SM00283">
    <property type="entry name" value="MA"/>
    <property type="match status" value="1"/>
</dbReference>
<name>A0AAE4JVU7_9CYAN</name>
<comment type="caution">
    <text evidence="6">The sequence shown here is derived from an EMBL/GenBank/DDBJ whole genome shotgun (WGS) entry which is preliminary data.</text>
</comment>
<dbReference type="AlphaFoldDB" id="A0AAE4JVU7"/>
<dbReference type="PROSITE" id="PS50111">
    <property type="entry name" value="CHEMOTAXIS_TRANSDUC_2"/>
    <property type="match status" value="1"/>
</dbReference>
<dbReference type="CDD" id="cd11386">
    <property type="entry name" value="MCP_signal"/>
    <property type="match status" value="1"/>
</dbReference>
<keyword evidence="7" id="KW-1185">Reference proteome</keyword>
<gene>
    <name evidence="6" type="ORF">RIF25_06345</name>
</gene>
<dbReference type="InterPro" id="IPR004089">
    <property type="entry name" value="MCPsignal_dom"/>
</dbReference>
<feature type="domain" description="Methyl-accepting transducer" evidence="4">
    <location>
        <begin position="251"/>
        <end position="487"/>
    </location>
</feature>
<evidence type="ECO:0000313" key="7">
    <source>
        <dbReference type="Proteomes" id="UP001268256"/>
    </source>
</evidence>
<evidence type="ECO:0000256" key="3">
    <source>
        <dbReference type="PROSITE-ProRule" id="PRU00284"/>
    </source>
</evidence>
<dbReference type="InterPro" id="IPR011990">
    <property type="entry name" value="TPR-like_helical_dom_sf"/>
</dbReference>
<dbReference type="EMBL" id="JAVMIP010000004">
    <property type="protein sequence ID" value="MDS3860426.1"/>
    <property type="molecule type" value="Genomic_DNA"/>
</dbReference>
<dbReference type="Gene3D" id="1.10.287.950">
    <property type="entry name" value="Methyl-accepting chemotaxis protein"/>
    <property type="match status" value="1"/>
</dbReference>
<evidence type="ECO:0000259" key="5">
    <source>
        <dbReference type="PROSITE" id="PS50885"/>
    </source>
</evidence>
<evidence type="ECO:0000313" key="6">
    <source>
        <dbReference type="EMBL" id="MDS3860426.1"/>
    </source>
</evidence>
<evidence type="ECO:0000256" key="1">
    <source>
        <dbReference type="ARBA" id="ARBA00023224"/>
    </source>
</evidence>
<dbReference type="SUPFAM" id="SSF58104">
    <property type="entry name" value="Methyl-accepting chemotaxis protein (MCP) signaling domain"/>
    <property type="match status" value="1"/>
</dbReference>
<dbReference type="SMART" id="SM00304">
    <property type="entry name" value="HAMP"/>
    <property type="match status" value="2"/>
</dbReference>
<organism evidence="6 7">
    <name type="scientific">Pseudocalidococcus azoricus BACA0444</name>
    <dbReference type="NCBI Taxonomy" id="2918990"/>
    <lineage>
        <taxon>Bacteria</taxon>
        <taxon>Bacillati</taxon>
        <taxon>Cyanobacteriota</taxon>
        <taxon>Cyanophyceae</taxon>
        <taxon>Acaryochloridales</taxon>
        <taxon>Thermosynechococcaceae</taxon>
        <taxon>Pseudocalidococcus</taxon>
        <taxon>Pseudocalidococcus azoricus</taxon>
    </lineage>
</organism>
<dbReference type="InterPro" id="IPR003660">
    <property type="entry name" value="HAMP_dom"/>
</dbReference>
<comment type="similarity">
    <text evidence="2">Belongs to the methyl-accepting chemotaxis (MCP) protein family.</text>
</comment>
<dbReference type="RefSeq" id="WP_322877702.1">
    <property type="nucleotide sequence ID" value="NZ_JAVMIP010000004.1"/>
</dbReference>
<dbReference type="Pfam" id="PF00015">
    <property type="entry name" value="MCPsignal"/>
    <property type="match status" value="1"/>
</dbReference>
<reference evidence="7" key="1">
    <citation type="submission" date="2023-07" db="EMBL/GenBank/DDBJ databases">
        <authorList>
            <person name="Luz R."/>
            <person name="Cordeiro R."/>
            <person name="Fonseca A."/>
            <person name="Goncalves V."/>
        </authorList>
    </citation>
    <scope>NUCLEOTIDE SEQUENCE [LARGE SCALE GENOMIC DNA]</scope>
    <source>
        <strain evidence="7">BACA0444</strain>
    </source>
</reference>
<dbReference type="PROSITE" id="PS50885">
    <property type="entry name" value="HAMP"/>
    <property type="match status" value="1"/>
</dbReference>
<accession>A0AAE4JVU7</accession>
<keyword evidence="1 3" id="KW-0807">Transducer</keyword>
<dbReference type="GO" id="GO:0016020">
    <property type="term" value="C:membrane"/>
    <property type="evidence" value="ECO:0007669"/>
    <property type="project" value="InterPro"/>
</dbReference>
<protein>
    <submittedName>
        <fullName evidence="6">Methyl-accepting chemotaxis protein</fullName>
    </submittedName>
</protein>
<dbReference type="GO" id="GO:0007165">
    <property type="term" value="P:signal transduction"/>
    <property type="evidence" value="ECO:0007669"/>
    <property type="project" value="UniProtKB-KW"/>
</dbReference>
<dbReference type="Proteomes" id="UP001268256">
    <property type="component" value="Unassembled WGS sequence"/>
</dbReference>
<proteinExistence type="inferred from homology"/>
<dbReference type="PANTHER" id="PTHR32089:SF114">
    <property type="entry name" value="METHYL-ACCEPTING CHEMOTAXIS PROTEIN MCPB"/>
    <property type="match status" value="1"/>
</dbReference>
<dbReference type="Gene3D" id="1.25.40.10">
    <property type="entry name" value="Tetratricopeptide repeat domain"/>
    <property type="match status" value="1"/>
</dbReference>
<dbReference type="PANTHER" id="PTHR32089">
    <property type="entry name" value="METHYL-ACCEPTING CHEMOTAXIS PROTEIN MCPB"/>
    <property type="match status" value="1"/>
</dbReference>